<dbReference type="InParanoid" id="F4WA70"/>
<dbReference type="Proteomes" id="UP000007755">
    <property type="component" value="Unassembled WGS sequence"/>
</dbReference>
<dbReference type="EMBL" id="GL888043">
    <property type="protein sequence ID" value="EGI68899.1"/>
    <property type="molecule type" value="Genomic_DNA"/>
</dbReference>
<feature type="region of interest" description="Disordered" evidence="1">
    <location>
        <begin position="1"/>
        <end position="23"/>
    </location>
</feature>
<accession>F4WA70</accession>
<name>F4WA70_ACREC</name>
<organism evidence="3">
    <name type="scientific">Acromyrmex echinatior</name>
    <name type="common">Panamanian leafcutter ant</name>
    <name type="synonym">Acromyrmex octospinosus echinatior</name>
    <dbReference type="NCBI Taxonomy" id="103372"/>
    <lineage>
        <taxon>Eukaryota</taxon>
        <taxon>Metazoa</taxon>
        <taxon>Ecdysozoa</taxon>
        <taxon>Arthropoda</taxon>
        <taxon>Hexapoda</taxon>
        <taxon>Insecta</taxon>
        <taxon>Pterygota</taxon>
        <taxon>Neoptera</taxon>
        <taxon>Endopterygota</taxon>
        <taxon>Hymenoptera</taxon>
        <taxon>Apocrita</taxon>
        <taxon>Aculeata</taxon>
        <taxon>Formicoidea</taxon>
        <taxon>Formicidae</taxon>
        <taxon>Myrmicinae</taxon>
        <taxon>Acromyrmex</taxon>
    </lineage>
</organism>
<gene>
    <name evidence="2" type="ORF">G5I_02390</name>
</gene>
<protein>
    <submittedName>
        <fullName evidence="2">Uncharacterized protein</fullName>
    </submittedName>
</protein>
<evidence type="ECO:0000256" key="1">
    <source>
        <dbReference type="SAM" id="MobiDB-lite"/>
    </source>
</evidence>
<evidence type="ECO:0000313" key="3">
    <source>
        <dbReference type="Proteomes" id="UP000007755"/>
    </source>
</evidence>
<proteinExistence type="predicted"/>
<keyword evidence="3" id="KW-1185">Reference proteome</keyword>
<evidence type="ECO:0000313" key="2">
    <source>
        <dbReference type="EMBL" id="EGI68899.1"/>
    </source>
</evidence>
<dbReference type="AlphaFoldDB" id="F4WA70"/>
<sequence>MSSDSDSDSDNSRTDSDPSSVVSDTGSDVYCYECMMPSSTVVTSCIKEKKYWNLATHHLRREIGNHCSREILWIQSAVVVVDNRTRRYENAAMKEMDEEEVEVLFHRATSIDTANMYRVWEEKCDECLDFLRETCRSGKRRRTSAGVVNAEIARLARLEDLRNVLQQRFEYVGTGYVESQKRGGFSWLEIETAFNNRVRDNLQRHICLKVNTIFNGEFVADAKRSAKSITTKNHELFDTSDLREWYDKHMTGDTLAALEEF</sequence>
<reference evidence="2" key="1">
    <citation type="submission" date="2011-02" db="EMBL/GenBank/DDBJ databases">
        <title>The genome of the leaf-cutting ant Acromyrmex echinatior suggests key adaptations to social evolution and fungus farming.</title>
        <authorList>
            <person name="Nygaard S."/>
            <person name="Zhang G."/>
        </authorList>
    </citation>
    <scope>NUCLEOTIDE SEQUENCE</scope>
</reference>